<evidence type="ECO:0008006" key="4">
    <source>
        <dbReference type="Google" id="ProtNLM"/>
    </source>
</evidence>
<gene>
    <name evidence="2" type="primary">Dvir\GJ25866</name>
    <name evidence="2" type="ORF">Dvir_GJ25866</name>
</gene>
<sequence length="128" mass="14789">MALIALLKFVVASGSLYLAKELGLFDNQRRVMQINKLEPIESDKNPTKESKLVKIDRDNKEDSKHTTNCSNTDKDSKCICKPEPNTWSEEFEKAWNKSMNAIQTVPGHWRRLTQSIQESIQQFFKSDK</sequence>
<organism evidence="2 3">
    <name type="scientific">Drosophila virilis</name>
    <name type="common">Fruit fly</name>
    <dbReference type="NCBI Taxonomy" id="7244"/>
    <lineage>
        <taxon>Eukaryota</taxon>
        <taxon>Metazoa</taxon>
        <taxon>Ecdysozoa</taxon>
        <taxon>Arthropoda</taxon>
        <taxon>Hexapoda</taxon>
        <taxon>Insecta</taxon>
        <taxon>Pterygota</taxon>
        <taxon>Neoptera</taxon>
        <taxon>Endopterygota</taxon>
        <taxon>Diptera</taxon>
        <taxon>Brachycera</taxon>
        <taxon>Muscomorpha</taxon>
        <taxon>Ephydroidea</taxon>
        <taxon>Drosophilidae</taxon>
        <taxon>Drosophila</taxon>
    </lineage>
</organism>
<dbReference type="SMR" id="A0A0Q9WLQ9"/>
<proteinExistence type="predicted"/>
<keyword evidence="3" id="KW-1185">Reference proteome</keyword>
<accession>A0A0Q9WLQ9</accession>
<name>A0A0Q9WLQ9_DROVI</name>
<evidence type="ECO:0000256" key="1">
    <source>
        <dbReference type="SAM" id="MobiDB-lite"/>
    </source>
</evidence>
<reference evidence="2 3" key="1">
    <citation type="journal article" date="2007" name="Nature">
        <title>Evolution of genes and genomes on the Drosophila phylogeny.</title>
        <authorList>
            <consortium name="Drosophila 12 Genomes Consortium"/>
            <person name="Clark A.G."/>
            <person name="Eisen M.B."/>
            <person name="Smith D.R."/>
            <person name="Bergman C.M."/>
            <person name="Oliver B."/>
            <person name="Markow T.A."/>
            <person name="Kaufman T.C."/>
            <person name="Kellis M."/>
            <person name="Gelbart W."/>
            <person name="Iyer V.N."/>
            <person name="Pollard D.A."/>
            <person name="Sackton T.B."/>
            <person name="Larracuente A.M."/>
            <person name="Singh N.D."/>
            <person name="Abad J.P."/>
            <person name="Abt D.N."/>
            <person name="Adryan B."/>
            <person name="Aguade M."/>
            <person name="Akashi H."/>
            <person name="Anderson W.W."/>
            <person name="Aquadro C.F."/>
            <person name="Ardell D.H."/>
            <person name="Arguello R."/>
            <person name="Artieri C.G."/>
            <person name="Barbash D.A."/>
            <person name="Barker D."/>
            <person name="Barsanti P."/>
            <person name="Batterham P."/>
            <person name="Batzoglou S."/>
            <person name="Begun D."/>
            <person name="Bhutkar A."/>
            <person name="Blanco E."/>
            <person name="Bosak S.A."/>
            <person name="Bradley R.K."/>
            <person name="Brand A.D."/>
            <person name="Brent M.R."/>
            <person name="Brooks A.N."/>
            <person name="Brown R.H."/>
            <person name="Butlin R.K."/>
            <person name="Caggese C."/>
            <person name="Calvi B.R."/>
            <person name="Bernardo de Carvalho A."/>
            <person name="Caspi A."/>
            <person name="Castrezana S."/>
            <person name="Celniker S.E."/>
            <person name="Chang J.L."/>
            <person name="Chapple C."/>
            <person name="Chatterji S."/>
            <person name="Chinwalla A."/>
            <person name="Civetta A."/>
            <person name="Clifton S.W."/>
            <person name="Comeron J.M."/>
            <person name="Costello J.C."/>
            <person name="Coyne J.A."/>
            <person name="Daub J."/>
            <person name="David R.G."/>
            <person name="Delcher A.L."/>
            <person name="Delehaunty K."/>
            <person name="Do C.B."/>
            <person name="Ebling H."/>
            <person name="Edwards K."/>
            <person name="Eickbush T."/>
            <person name="Evans J.D."/>
            <person name="Filipski A."/>
            <person name="Findeiss S."/>
            <person name="Freyhult E."/>
            <person name="Fulton L."/>
            <person name="Fulton R."/>
            <person name="Garcia A.C."/>
            <person name="Gardiner A."/>
            <person name="Garfield D.A."/>
            <person name="Garvin B.E."/>
            <person name="Gibson G."/>
            <person name="Gilbert D."/>
            <person name="Gnerre S."/>
            <person name="Godfrey J."/>
            <person name="Good R."/>
            <person name="Gotea V."/>
            <person name="Gravely B."/>
            <person name="Greenberg A.J."/>
            <person name="Griffiths-Jones S."/>
            <person name="Gross S."/>
            <person name="Guigo R."/>
            <person name="Gustafson E.A."/>
            <person name="Haerty W."/>
            <person name="Hahn M.W."/>
            <person name="Halligan D.L."/>
            <person name="Halpern A.L."/>
            <person name="Halter G.M."/>
            <person name="Han M.V."/>
            <person name="Heger A."/>
            <person name="Hillier L."/>
            <person name="Hinrichs A.S."/>
            <person name="Holmes I."/>
            <person name="Hoskins R.A."/>
            <person name="Hubisz M.J."/>
            <person name="Hultmark D."/>
            <person name="Huntley M.A."/>
            <person name="Jaffe D.B."/>
            <person name="Jagadeeshan S."/>
            <person name="Jeck W.R."/>
            <person name="Johnson J."/>
            <person name="Jones C.D."/>
            <person name="Jordan W.C."/>
            <person name="Karpen G.H."/>
            <person name="Kataoka E."/>
            <person name="Keightley P.D."/>
            <person name="Kheradpour P."/>
            <person name="Kirkness E.F."/>
            <person name="Koerich L.B."/>
            <person name="Kristiansen K."/>
            <person name="Kudrna D."/>
            <person name="Kulathinal R.J."/>
            <person name="Kumar S."/>
            <person name="Kwok R."/>
            <person name="Lander E."/>
            <person name="Langley C.H."/>
            <person name="Lapoint R."/>
            <person name="Lazzaro B.P."/>
            <person name="Lee S.J."/>
            <person name="Levesque L."/>
            <person name="Li R."/>
            <person name="Lin C.F."/>
            <person name="Lin M.F."/>
            <person name="Lindblad-Toh K."/>
            <person name="Llopart A."/>
            <person name="Long M."/>
            <person name="Low L."/>
            <person name="Lozovsky E."/>
            <person name="Lu J."/>
            <person name="Luo M."/>
            <person name="Machado C.A."/>
            <person name="Makalowski W."/>
            <person name="Marzo M."/>
            <person name="Matsuda M."/>
            <person name="Matzkin L."/>
            <person name="McAllister B."/>
            <person name="McBride C.S."/>
            <person name="McKernan B."/>
            <person name="McKernan K."/>
            <person name="Mendez-Lago M."/>
            <person name="Minx P."/>
            <person name="Mollenhauer M.U."/>
            <person name="Montooth K."/>
            <person name="Mount S.M."/>
            <person name="Mu X."/>
            <person name="Myers E."/>
            <person name="Negre B."/>
            <person name="Newfeld S."/>
            <person name="Nielsen R."/>
            <person name="Noor M.A."/>
            <person name="O'Grady P."/>
            <person name="Pachter L."/>
            <person name="Papaceit M."/>
            <person name="Parisi M.J."/>
            <person name="Parisi M."/>
            <person name="Parts L."/>
            <person name="Pedersen J.S."/>
            <person name="Pesole G."/>
            <person name="Phillippy A.M."/>
            <person name="Ponting C.P."/>
            <person name="Pop M."/>
            <person name="Porcelli D."/>
            <person name="Powell J.R."/>
            <person name="Prohaska S."/>
            <person name="Pruitt K."/>
            <person name="Puig M."/>
            <person name="Quesneville H."/>
            <person name="Ram K.R."/>
            <person name="Rand D."/>
            <person name="Rasmussen M.D."/>
            <person name="Reed L.K."/>
            <person name="Reenan R."/>
            <person name="Reily A."/>
            <person name="Remington K.A."/>
            <person name="Rieger T.T."/>
            <person name="Ritchie M.G."/>
            <person name="Robin C."/>
            <person name="Rogers Y.H."/>
            <person name="Rohde C."/>
            <person name="Rozas J."/>
            <person name="Rubenfield M.J."/>
            <person name="Ruiz A."/>
            <person name="Russo S."/>
            <person name="Salzberg S.L."/>
            <person name="Sanchez-Gracia A."/>
            <person name="Saranga D.J."/>
            <person name="Sato H."/>
            <person name="Schaeffer S.W."/>
            <person name="Schatz M.C."/>
            <person name="Schlenke T."/>
            <person name="Schwartz R."/>
            <person name="Segarra C."/>
            <person name="Singh R.S."/>
            <person name="Sirot L."/>
            <person name="Sirota M."/>
            <person name="Sisneros N.B."/>
            <person name="Smith C.D."/>
            <person name="Smith T.F."/>
            <person name="Spieth J."/>
            <person name="Stage D.E."/>
            <person name="Stark A."/>
            <person name="Stephan W."/>
            <person name="Strausberg R.L."/>
            <person name="Strempel S."/>
            <person name="Sturgill D."/>
            <person name="Sutton G."/>
            <person name="Sutton G.G."/>
            <person name="Tao W."/>
            <person name="Teichmann S."/>
            <person name="Tobari Y.N."/>
            <person name="Tomimura Y."/>
            <person name="Tsolas J.M."/>
            <person name="Valente V.L."/>
            <person name="Venter E."/>
            <person name="Venter J.C."/>
            <person name="Vicario S."/>
            <person name="Vieira F.G."/>
            <person name="Vilella A.J."/>
            <person name="Villasante A."/>
            <person name="Walenz B."/>
            <person name="Wang J."/>
            <person name="Wasserman M."/>
            <person name="Watts T."/>
            <person name="Wilson D."/>
            <person name="Wilson R.K."/>
            <person name="Wing R.A."/>
            <person name="Wolfner M.F."/>
            <person name="Wong A."/>
            <person name="Wong G.K."/>
            <person name="Wu C.I."/>
            <person name="Wu G."/>
            <person name="Yamamoto D."/>
            <person name="Yang H.P."/>
            <person name="Yang S.P."/>
            <person name="Yorke J.A."/>
            <person name="Yoshida K."/>
            <person name="Zdobnov E."/>
            <person name="Zhang P."/>
            <person name="Zhang Y."/>
            <person name="Zimin A.V."/>
            <person name="Baldwin J."/>
            <person name="Abdouelleil A."/>
            <person name="Abdulkadir J."/>
            <person name="Abebe A."/>
            <person name="Abera B."/>
            <person name="Abreu J."/>
            <person name="Acer S.C."/>
            <person name="Aftuck L."/>
            <person name="Alexander A."/>
            <person name="An P."/>
            <person name="Anderson E."/>
            <person name="Anderson S."/>
            <person name="Arachi H."/>
            <person name="Azer M."/>
            <person name="Bachantsang P."/>
            <person name="Barry A."/>
            <person name="Bayul T."/>
            <person name="Berlin A."/>
            <person name="Bessette D."/>
            <person name="Bloom T."/>
            <person name="Blye J."/>
            <person name="Boguslavskiy L."/>
            <person name="Bonnet C."/>
            <person name="Boukhgalter B."/>
            <person name="Bourzgui I."/>
            <person name="Brown A."/>
            <person name="Cahill P."/>
            <person name="Channer S."/>
            <person name="Cheshatsang Y."/>
            <person name="Chuda L."/>
            <person name="Citroen M."/>
            <person name="Collymore A."/>
            <person name="Cooke P."/>
            <person name="Costello M."/>
            <person name="D'Aco K."/>
            <person name="Daza R."/>
            <person name="De Haan G."/>
            <person name="DeGray S."/>
            <person name="DeMaso C."/>
            <person name="Dhargay N."/>
            <person name="Dooley K."/>
            <person name="Dooley E."/>
            <person name="Doricent M."/>
            <person name="Dorje P."/>
            <person name="Dorjee K."/>
            <person name="Dupes A."/>
            <person name="Elong R."/>
            <person name="Falk J."/>
            <person name="Farina A."/>
            <person name="Faro S."/>
            <person name="Ferguson D."/>
            <person name="Fisher S."/>
            <person name="Foley C.D."/>
            <person name="Franke A."/>
            <person name="Friedrich D."/>
            <person name="Gadbois L."/>
            <person name="Gearin G."/>
            <person name="Gearin C.R."/>
            <person name="Giannoukos G."/>
            <person name="Goode T."/>
            <person name="Graham J."/>
            <person name="Grandbois E."/>
            <person name="Grewal S."/>
            <person name="Gyaltsen K."/>
            <person name="Hafez N."/>
            <person name="Hagos B."/>
            <person name="Hall J."/>
            <person name="Henson C."/>
            <person name="Hollinger A."/>
            <person name="Honan T."/>
            <person name="Huard M.D."/>
            <person name="Hughes L."/>
            <person name="Hurhula B."/>
            <person name="Husby M.E."/>
            <person name="Kamat A."/>
            <person name="Kanga B."/>
            <person name="Kashin S."/>
            <person name="Khazanovich D."/>
            <person name="Kisner P."/>
            <person name="Lance K."/>
            <person name="Lara M."/>
            <person name="Lee W."/>
            <person name="Lennon N."/>
            <person name="Letendre F."/>
            <person name="LeVine R."/>
            <person name="Lipovsky A."/>
            <person name="Liu X."/>
            <person name="Liu J."/>
            <person name="Liu S."/>
            <person name="Lokyitsang T."/>
            <person name="Lokyitsang Y."/>
            <person name="Lubonja R."/>
            <person name="Lui A."/>
            <person name="MacDonald P."/>
            <person name="Magnisalis V."/>
            <person name="Maru K."/>
            <person name="Matthews C."/>
            <person name="McCusker W."/>
            <person name="McDonough S."/>
            <person name="Mehta T."/>
            <person name="Meldrim J."/>
            <person name="Meneus L."/>
            <person name="Mihai O."/>
            <person name="Mihalev A."/>
            <person name="Mihova T."/>
            <person name="Mittelman R."/>
            <person name="Mlenga V."/>
            <person name="Montmayeur A."/>
            <person name="Mulrain L."/>
            <person name="Navidi A."/>
            <person name="Naylor J."/>
            <person name="Negash T."/>
            <person name="Nguyen T."/>
            <person name="Nguyen N."/>
            <person name="Nicol R."/>
            <person name="Norbu C."/>
            <person name="Norbu N."/>
            <person name="Novod N."/>
            <person name="O'Neill B."/>
            <person name="Osman S."/>
            <person name="Markiewicz E."/>
            <person name="Oyono O.L."/>
            <person name="Patti C."/>
            <person name="Phunkhang P."/>
            <person name="Pierre F."/>
            <person name="Priest M."/>
            <person name="Raghuraman S."/>
            <person name="Rege F."/>
            <person name="Reyes R."/>
            <person name="Rise C."/>
            <person name="Rogov P."/>
            <person name="Ross K."/>
            <person name="Ryan E."/>
            <person name="Settipalli S."/>
            <person name="Shea T."/>
            <person name="Sherpa N."/>
            <person name="Shi L."/>
            <person name="Shih D."/>
            <person name="Sparrow T."/>
            <person name="Spaulding J."/>
            <person name="Stalker J."/>
            <person name="Stange-Thomann N."/>
            <person name="Stavropoulos S."/>
            <person name="Stone C."/>
            <person name="Strader C."/>
            <person name="Tesfaye S."/>
            <person name="Thomson T."/>
            <person name="Thoulutsang Y."/>
            <person name="Thoulutsang D."/>
            <person name="Topham K."/>
            <person name="Topping I."/>
            <person name="Tsamla T."/>
            <person name="Vassiliev H."/>
            <person name="Vo A."/>
            <person name="Wangchuk T."/>
            <person name="Wangdi T."/>
            <person name="Weiand M."/>
            <person name="Wilkinson J."/>
            <person name="Wilson A."/>
            <person name="Yadav S."/>
            <person name="Young G."/>
            <person name="Yu Q."/>
            <person name="Zembek L."/>
            <person name="Zhong D."/>
            <person name="Zimmer A."/>
            <person name="Zwirko Z."/>
            <person name="Jaffe D.B."/>
            <person name="Alvarez P."/>
            <person name="Brockman W."/>
            <person name="Butler J."/>
            <person name="Chin C."/>
            <person name="Gnerre S."/>
            <person name="Grabherr M."/>
            <person name="Kleber M."/>
            <person name="Mauceli E."/>
            <person name="MacCallum I."/>
        </authorList>
    </citation>
    <scope>NUCLEOTIDE SEQUENCE [LARGE SCALE GENOMIC DNA]</scope>
    <source>
        <strain evidence="3">Tucson 15010-1051.87</strain>
    </source>
</reference>
<evidence type="ECO:0000313" key="3">
    <source>
        <dbReference type="Proteomes" id="UP000008792"/>
    </source>
</evidence>
<dbReference type="Proteomes" id="UP000008792">
    <property type="component" value="Unassembled WGS sequence"/>
</dbReference>
<evidence type="ECO:0000313" key="2">
    <source>
        <dbReference type="EMBL" id="KRF85688.1"/>
    </source>
</evidence>
<dbReference type="AlphaFoldDB" id="A0A0Q9WLQ9"/>
<protein>
    <recommendedName>
        <fullName evidence="4">MICOS complex subunit MIC13</fullName>
    </recommendedName>
</protein>
<feature type="compositionally biased region" description="Basic and acidic residues" evidence="1">
    <location>
        <begin position="41"/>
        <end position="65"/>
    </location>
</feature>
<dbReference type="EMBL" id="CH940659">
    <property type="protein sequence ID" value="KRF85688.1"/>
    <property type="molecule type" value="Genomic_DNA"/>
</dbReference>
<feature type="region of interest" description="Disordered" evidence="1">
    <location>
        <begin position="41"/>
        <end position="75"/>
    </location>
</feature>
<dbReference type="InParanoid" id="A0A0Q9WLQ9"/>